<dbReference type="Proteomes" id="UP000799766">
    <property type="component" value="Unassembled WGS sequence"/>
</dbReference>
<evidence type="ECO:0000313" key="2">
    <source>
        <dbReference type="EMBL" id="KAF2455272.1"/>
    </source>
</evidence>
<reference evidence="2" key="1">
    <citation type="journal article" date="2020" name="Stud. Mycol.">
        <title>101 Dothideomycetes genomes: a test case for predicting lifestyles and emergence of pathogens.</title>
        <authorList>
            <person name="Haridas S."/>
            <person name="Albert R."/>
            <person name="Binder M."/>
            <person name="Bloem J."/>
            <person name="Labutti K."/>
            <person name="Salamov A."/>
            <person name="Andreopoulos B."/>
            <person name="Baker S."/>
            <person name="Barry K."/>
            <person name="Bills G."/>
            <person name="Bluhm B."/>
            <person name="Cannon C."/>
            <person name="Castanera R."/>
            <person name="Culley D."/>
            <person name="Daum C."/>
            <person name="Ezra D."/>
            <person name="Gonzalez J."/>
            <person name="Henrissat B."/>
            <person name="Kuo A."/>
            <person name="Liang C."/>
            <person name="Lipzen A."/>
            <person name="Lutzoni F."/>
            <person name="Magnuson J."/>
            <person name="Mondo S."/>
            <person name="Nolan M."/>
            <person name="Ohm R."/>
            <person name="Pangilinan J."/>
            <person name="Park H.-J."/>
            <person name="Ramirez L."/>
            <person name="Alfaro M."/>
            <person name="Sun H."/>
            <person name="Tritt A."/>
            <person name="Yoshinaga Y."/>
            <person name="Zwiers L.-H."/>
            <person name="Turgeon B."/>
            <person name="Goodwin S."/>
            <person name="Spatafora J."/>
            <person name="Crous P."/>
            <person name="Grigoriev I."/>
        </authorList>
    </citation>
    <scope>NUCLEOTIDE SEQUENCE</scope>
    <source>
        <strain evidence="2">ATCC 16933</strain>
    </source>
</reference>
<feature type="region of interest" description="Disordered" evidence="1">
    <location>
        <begin position="49"/>
        <end position="75"/>
    </location>
</feature>
<proteinExistence type="predicted"/>
<dbReference type="EMBL" id="MU001687">
    <property type="protein sequence ID" value="KAF2455272.1"/>
    <property type="molecule type" value="Genomic_DNA"/>
</dbReference>
<evidence type="ECO:0000256" key="1">
    <source>
        <dbReference type="SAM" id="MobiDB-lite"/>
    </source>
</evidence>
<gene>
    <name evidence="2" type="ORF">BDY21DRAFT_350308</name>
</gene>
<organism evidence="2 3">
    <name type="scientific">Lineolata rhizophorae</name>
    <dbReference type="NCBI Taxonomy" id="578093"/>
    <lineage>
        <taxon>Eukaryota</taxon>
        <taxon>Fungi</taxon>
        <taxon>Dikarya</taxon>
        <taxon>Ascomycota</taxon>
        <taxon>Pezizomycotina</taxon>
        <taxon>Dothideomycetes</taxon>
        <taxon>Dothideomycetes incertae sedis</taxon>
        <taxon>Lineolatales</taxon>
        <taxon>Lineolataceae</taxon>
        <taxon>Lineolata</taxon>
    </lineage>
</organism>
<sequence length="160" mass="17629">MQVLNCTDASPPKASLPPSKAEIHCSYRVPRKATTPDSKISAESLGFGIHAPTAHSRRRHTDSLSPNSEGRPALTAKIPRLRFRRGGRSLRPLFALVTTSRRSLVESKPSFGGGFRLAACICRTACRDHRLTVQRHALEKKHGWDTRFGSDPGTEPILHT</sequence>
<name>A0A6A6NV01_9PEZI</name>
<evidence type="ECO:0000313" key="3">
    <source>
        <dbReference type="Proteomes" id="UP000799766"/>
    </source>
</evidence>
<accession>A0A6A6NV01</accession>
<dbReference type="AlphaFoldDB" id="A0A6A6NV01"/>
<protein>
    <submittedName>
        <fullName evidence="2">Uncharacterized protein</fullName>
    </submittedName>
</protein>
<keyword evidence="3" id="KW-1185">Reference proteome</keyword>